<dbReference type="InterPro" id="IPR006149">
    <property type="entry name" value="EB_dom"/>
</dbReference>
<evidence type="ECO:0000256" key="1">
    <source>
        <dbReference type="SAM" id="Phobius"/>
    </source>
</evidence>
<dbReference type="AlphaFoldDB" id="A0A482WE49"/>
<proteinExistence type="predicted"/>
<comment type="caution">
    <text evidence="3">The sequence shown here is derived from an EMBL/GenBank/DDBJ whole genome shotgun (WGS) entry which is preliminary data.</text>
</comment>
<keyword evidence="1" id="KW-0472">Membrane</keyword>
<name>A0A482WE49_ASBVE</name>
<accession>A0A482WE49</accession>
<keyword evidence="4" id="KW-1185">Reference proteome</keyword>
<evidence type="ECO:0000313" key="3">
    <source>
        <dbReference type="EMBL" id="RZC42753.1"/>
    </source>
</evidence>
<dbReference type="Pfam" id="PF01683">
    <property type="entry name" value="EB"/>
    <property type="match status" value="1"/>
</dbReference>
<evidence type="ECO:0000259" key="2">
    <source>
        <dbReference type="Pfam" id="PF01683"/>
    </source>
</evidence>
<keyword evidence="1" id="KW-0812">Transmembrane</keyword>
<dbReference type="PANTHER" id="PTHR39069">
    <property type="entry name" value="ECDYSONE-INDUCIBLE GENE E1, ISOFORM A"/>
    <property type="match status" value="1"/>
</dbReference>
<dbReference type="Proteomes" id="UP000292052">
    <property type="component" value="Unassembled WGS sequence"/>
</dbReference>
<dbReference type="EMBL" id="QDEB01005294">
    <property type="protein sequence ID" value="RZC42753.1"/>
    <property type="molecule type" value="Genomic_DNA"/>
</dbReference>
<gene>
    <name evidence="3" type="ORF">BDFB_003281</name>
</gene>
<feature type="domain" description="EB" evidence="2">
    <location>
        <begin position="206"/>
        <end position="259"/>
    </location>
</feature>
<dbReference type="PANTHER" id="PTHR39069:SF8">
    <property type="entry name" value="FI17111P1"/>
    <property type="match status" value="1"/>
</dbReference>
<dbReference type="OrthoDB" id="504708at2759"/>
<evidence type="ECO:0000313" key="4">
    <source>
        <dbReference type="Proteomes" id="UP000292052"/>
    </source>
</evidence>
<sequence>MILIVKYGLVNAKMVFVTAVIIILLMTATGIVLKISDVSFPAISQKNWNCLSKEWCYALGKYSFCSSAGTCNCSKIADLDVENVFCKWNGQNDPDMCIFDYHCKYIHNGYCIDEVCGCQDDHLLQDDKCIPKIGAPCDNELTLNCPLQNSECLNGICLCTEGYVSYQNEMCYLKKDQLGDECVVDVQCSAGITNSKCVKGKCNCDDNYLPYNNTCYEKKEYNSYCDNLLQCRISLGETFACRNRMCQCPTSYTMKEDKCSSSNARSGSFFVIAFALVLKCVQFSI</sequence>
<feature type="transmembrane region" description="Helical" evidence="1">
    <location>
        <begin position="12"/>
        <end position="33"/>
    </location>
</feature>
<keyword evidence="1" id="KW-1133">Transmembrane helix</keyword>
<protein>
    <submittedName>
        <fullName evidence="3">Multiple epidermal growth factor-like domains protein 11</fullName>
    </submittedName>
</protein>
<organism evidence="3 4">
    <name type="scientific">Asbolus verrucosus</name>
    <name type="common">Desert ironclad beetle</name>
    <dbReference type="NCBI Taxonomy" id="1661398"/>
    <lineage>
        <taxon>Eukaryota</taxon>
        <taxon>Metazoa</taxon>
        <taxon>Ecdysozoa</taxon>
        <taxon>Arthropoda</taxon>
        <taxon>Hexapoda</taxon>
        <taxon>Insecta</taxon>
        <taxon>Pterygota</taxon>
        <taxon>Neoptera</taxon>
        <taxon>Endopterygota</taxon>
        <taxon>Coleoptera</taxon>
        <taxon>Polyphaga</taxon>
        <taxon>Cucujiformia</taxon>
        <taxon>Tenebrionidae</taxon>
        <taxon>Pimeliinae</taxon>
        <taxon>Asbolus</taxon>
    </lineage>
</organism>
<reference evidence="3 4" key="1">
    <citation type="submission" date="2017-03" db="EMBL/GenBank/DDBJ databases">
        <title>Genome of the blue death feigning beetle - Asbolus verrucosus.</title>
        <authorList>
            <person name="Rider S.D."/>
        </authorList>
    </citation>
    <scope>NUCLEOTIDE SEQUENCE [LARGE SCALE GENOMIC DNA]</scope>
    <source>
        <strain evidence="3">Butters</strain>
        <tissue evidence="3">Head and leg muscle</tissue>
    </source>
</reference>